<protein>
    <recommendedName>
        <fullName evidence="4">Enoyl-CoA hydratase</fullName>
    </recommendedName>
</protein>
<dbReference type="GO" id="GO:0006635">
    <property type="term" value="P:fatty acid beta-oxidation"/>
    <property type="evidence" value="ECO:0007669"/>
    <property type="project" value="TreeGrafter"/>
</dbReference>
<name>A0A2R6AAL6_9ARCH</name>
<dbReference type="EMBL" id="NEXE01000311">
    <property type="protein sequence ID" value="PSN83454.1"/>
    <property type="molecule type" value="Genomic_DNA"/>
</dbReference>
<dbReference type="InterPro" id="IPR029045">
    <property type="entry name" value="ClpP/crotonase-like_dom_sf"/>
</dbReference>
<gene>
    <name evidence="2" type="ORF">B9Q03_13455</name>
</gene>
<comment type="caution">
    <text evidence="2">The sequence shown here is derived from an EMBL/GenBank/DDBJ whole genome shotgun (WGS) entry which is preliminary data.</text>
</comment>
<dbReference type="Pfam" id="PF00378">
    <property type="entry name" value="ECH_1"/>
    <property type="match status" value="1"/>
</dbReference>
<reference evidence="2 3" key="1">
    <citation type="submission" date="2017-04" db="EMBL/GenBank/DDBJ databases">
        <title>Novel microbial lineages endemic to geothermal iron-oxide mats fill important gaps in the evolutionary history of Archaea.</title>
        <authorList>
            <person name="Jay Z.J."/>
            <person name="Beam J.P."/>
            <person name="Dlakic M."/>
            <person name="Rusch D.B."/>
            <person name="Kozubal M.A."/>
            <person name="Inskeep W.P."/>
        </authorList>
    </citation>
    <scope>NUCLEOTIDE SEQUENCE [LARGE SCALE GENOMIC DNA]</scope>
    <source>
        <strain evidence="2">OSP_D</strain>
    </source>
</reference>
<dbReference type="CDD" id="cd06558">
    <property type="entry name" value="crotonase-like"/>
    <property type="match status" value="1"/>
</dbReference>
<dbReference type="AlphaFoldDB" id="A0A2R6AAL6"/>
<evidence type="ECO:0000256" key="1">
    <source>
        <dbReference type="SAM" id="MobiDB-lite"/>
    </source>
</evidence>
<evidence type="ECO:0008006" key="4">
    <source>
        <dbReference type="Google" id="ProtNLM"/>
    </source>
</evidence>
<evidence type="ECO:0000313" key="3">
    <source>
        <dbReference type="Proteomes" id="UP000240322"/>
    </source>
</evidence>
<dbReference type="SUPFAM" id="SSF52096">
    <property type="entry name" value="ClpP/crotonase"/>
    <property type="match status" value="1"/>
</dbReference>
<accession>A0A2R6AAL6</accession>
<dbReference type="GO" id="GO:0003824">
    <property type="term" value="F:catalytic activity"/>
    <property type="evidence" value="ECO:0007669"/>
    <property type="project" value="UniProtKB-ARBA"/>
</dbReference>
<feature type="region of interest" description="Disordered" evidence="1">
    <location>
        <begin position="267"/>
        <end position="287"/>
    </location>
</feature>
<evidence type="ECO:0000313" key="2">
    <source>
        <dbReference type="EMBL" id="PSN83454.1"/>
    </source>
</evidence>
<dbReference type="InterPro" id="IPR001753">
    <property type="entry name" value="Enoyl-CoA_hydra/iso"/>
</dbReference>
<proteinExistence type="predicted"/>
<dbReference type="Proteomes" id="UP000240322">
    <property type="component" value="Unassembled WGS sequence"/>
</dbReference>
<dbReference type="PANTHER" id="PTHR11941:SF54">
    <property type="entry name" value="ENOYL-COA HYDRATASE, MITOCHONDRIAL"/>
    <property type="match status" value="1"/>
</dbReference>
<sequence length="287" mass="30690">MTTITKHFFTKVQVWREEGVGVIAINNPPLNTIDADVLDQLTAAATLAESDPHIEVIALTATGDTFFSSGVKWEIGSDLDTLQAKAQALTSIAISISKPVVAVLNAPALGAGLEISLLADFRLGTTASYMGFPEACYGFPHLFAGPYVAKEVFGASIARRLFILGDTLPPEDAYRLGLIDMLFERQNFLGEAKKWLGGLAGRGGTLLHLRSVSYDPLKLRYTFEVEKTALRALISGGGSSADGDGLRRKREEVATLSPTLRTRFKAVKNASESGGMGDEDPRKTGGA</sequence>
<organism evidence="2 3">
    <name type="scientific">Candidatus Marsarchaeota G2 archaeon OSP_D</name>
    <dbReference type="NCBI Taxonomy" id="1978157"/>
    <lineage>
        <taxon>Archaea</taxon>
        <taxon>Candidatus Marsarchaeota</taxon>
        <taxon>Candidatus Marsarchaeota group 2</taxon>
    </lineage>
</organism>
<dbReference type="PANTHER" id="PTHR11941">
    <property type="entry name" value="ENOYL-COA HYDRATASE-RELATED"/>
    <property type="match status" value="1"/>
</dbReference>
<dbReference type="Gene3D" id="3.90.226.10">
    <property type="entry name" value="2-enoyl-CoA Hydratase, Chain A, domain 1"/>
    <property type="match status" value="1"/>
</dbReference>